<sequence>MKFIHYLEKITGVSIYPLISFIIFGLFFLVMLIWVLKSDKKLIYDISRIPLD</sequence>
<evidence type="ECO:0000256" key="1">
    <source>
        <dbReference type="SAM" id="Phobius"/>
    </source>
</evidence>
<comment type="caution">
    <text evidence="2">The sequence shown here is derived from an EMBL/GenBank/DDBJ whole genome shotgun (WGS) entry which is preliminary data.</text>
</comment>
<organism evidence="2 3">
    <name type="scientific">Niastella yeongjuensis</name>
    <dbReference type="NCBI Taxonomy" id="354355"/>
    <lineage>
        <taxon>Bacteria</taxon>
        <taxon>Pseudomonadati</taxon>
        <taxon>Bacteroidota</taxon>
        <taxon>Chitinophagia</taxon>
        <taxon>Chitinophagales</taxon>
        <taxon>Chitinophagaceae</taxon>
        <taxon>Niastella</taxon>
    </lineage>
</organism>
<dbReference type="AlphaFoldDB" id="A0A1V9E458"/>
<keyword evidence="1" id="KW-0812">Transmembrane</keyword>
<evidence type="ECO:0000313" key="3">
    <source>
        <dbReference type="Proteomes" id="UP000192610"/>
    </source>
</evidence>
<name>A0A1V9E458_9BACT</name>
<protein>
    <submittedName>
        <fullName evidence="2">Cytochrome C oxidase Cbb3</fullName>
    </submittedName>
</protein>
<keyword evidence="1" id="KW-1133">Transmembrane helix</keyword>
<gene>
    <name evidence="2" type="ORF">A4H97_14420</name>
</gene>
<reference evidence="3" key="1">
    <citation type="submission" date="2016-04" db="EMBL/GenBank/DDBJ databases">
        <authorList>
            <person name="Chen L."/>
            <person name="Zhuang W."/>
            <person name="Wang G."/>
        </authorList>
    </citation>
    <scope>NUCLEOTIDE SEQUENCE [LARGE SCALE GENOMIC DNA]</scope>
    <source>
        <strain evidence="3">17621</strain>
    </source>
</reference>
<dbReference type="RefSeq" id="WP_081203782.1">
    <property type="nucleotide sequence ID" value="NZ_FOCZ01000007.1"/>
</dbReference>
<proteinExistence type="predicted"/>
<feature type="transmembrane region" description="Helical" evidence="1">
    <location>
        <begin position="15"/>
        <end position="36"/>
    </location>
</feature>
<keyword evidence="1" id="KW-0472">Membrane</keyword>
<accession>A0A1V9E458</accession>
<evidence type="ECO:0000313" key="2">
    <source>
        <dbReference type="EMBL" id="OQP40804.1"/>
    </source>
</evidence>
<dbReference type="EMBL" id="LVXG01000067">
    <property type="protein sequence ID" value="OQP40804.1"/>
    <property type="molecule type" value="Genomic_DNA"/>
</dbReference>
<dbReference type="Proteomes" id="UP000192610">
    <property type="component" value="Unassembled WGS sequence"/>
</dbReference>
<dbReference type="STRING" id="354355.SAMN05660816_04170"/>
<keyword evidence="3" id="KW-1185">Reference proteome</keyword>